<reference evidence="2 3" key="1">
    <citation type="submission" date="2020-07" db="EMBL/GenBank/DDBJ databases">
        <title>Complete Genome Sequence of an acetic acid bacterium, Acetobacter aceti JCM20276.</title>
        <authorList>
            <person name="Hirose Y."/>
            <person name="Mihara H."/>
        </authorList>
    </citation>
    <scope>NUCLEOTIDE SEQUENCE [LARGE SCALE GENOMIC DNA]</scope>
    <source>
        <strain evidence="2 3">JCM20276</strain>
    </source>
</reference>
<evidence type="ECO:0000313" key="3">
    <source>
        <dbReference type="Proteomes" id="UP000515220"/>
    </source>
</evidence>
<dbReference type="InterPro" id="IPR043504">
    <property type="entry name" value="Peptidase_S1_PA_chymotrypsin"/>
</dbReference>
<evidence type="ECO:0000313" key="2">
    <source>
        <dbReference type="EMBL" id="BCI68121.1"/>
    </source>
</evidence>
<sequence length="274" mass="29629">MDAAKILPFAVFQLCAIFLPMQWAHAAEAKLTAIEASAGTAHDSVFRVMCPQTNSEGTAFLYNSTLLLTASHVVENCTKPQIRLQNGTIVPADVQAFDDGPDMAALRPDTPITGKTFHLAKSGSAFRLGEEVVTWGFPGGYQGREPFLSVGYFGGVNPSKDKENRPTTKYIINAAFNHGNSGGPLISTETGDLIGIVTDKLIPFNQRTLNAISALQSTKSGLQYERPNSGQSFSEAQVVSMVLYDLMQNAQIVVGMATTSDDVRKFLRDNHLPE</sequence>
<dbReference type="InterPro" id="IPR009003">
    <property type="entry name" value="Peptidase_S1_PA"/>
</dbReference>
<organism evidence="2 3">
    <name type="scientific">Acetobacter aceti</name>
    <dbReference type="NCBI Taxonomy" id="435"/>
    <lineage>
        <taxon>Bacteria</taxon>
        <taxon>Pseudomonadati</taxon>
        <taxon>Pseudomonadota</taxon>
        <taxon>Alphaproteobacteria</taxon>
        <taxon>Acetobacterales</taxon>
        <taxon>Acetobacteraceae</taxon>
        <taxon>Acetobacter</taxon>
        <taxon>Acetobacter subgen. Acetobacter</taxon>
    </lineage>
</organism>
<dbReference type="PANTHER" id="PTHR22939">
    <property type="entry name" value="SERINE PROTEASE FAMILY S1C HTRA-RELATED"/>
    <property type="match status" value="1"/>
</dbReference>
<dbReference type="SUPFAM" id="SSF50494">
    <property type="entry name" value="Trypsin-like serine proteases"/>
    <property type="match status" value="1"/>
</dbReference>
<evidence type="ECO:0008006" key="4">
    <source>
        <dbReference type="Google" id="ProtNLM"/>
    </source>
</evidence>
<proteinExistence type="predicted"/>
<keyword evidence="1" id="KW-0732">Signal</keyword>
<dbReference type="Proteomes" id="UP000515220">
    <property type="component" value="Chromosome"/>
</dbReference>
<dbReference type="AlphaFoldDB" id="A0A6S6PN56"/>
<accession>A0A6S6PN56</accession>
<feature type="chain" id="PRO_5027759715" description="Serine protease" evidence="1">
    <location>
        <begin position="27"/>
        <end position="274"/>
    </location>
</feature>
<evidence type="ECO:0000256" key="1">
    <source>
        <dbReference type="SAM" id="SignalP"/>
    </source>
</evidence>
<dbReference type="Gene3D" id="2.40.10.10">
    <property type="entry name" value="Trypsin-like serine proteases"/>
    <property type="match status" value="2"/>
</dbReference>
<dbReference type="PANTHER" id="PTHR22939:SF129">
    <property type="entry name" value="SERINE PROTEASE HTRA2, MITOCHONDRIAL"/>
    <property type="match status" value="1"/>
</dbReference>
<name>A0A6S6PN56_ACEAC</name>
<protein>
    <recommendedName>
        <fullName evidence="4">Serine protease</fullName>
    </recommendedName>
</protein>
<gene>
    <name evidence="2" type="ORF">AAJCM20276_27450</name>
</gene>
<dbReference type="EMBL" id="AP023326">
    <property type="protein sequence ID" value="BCI68121.1"/>
    <property type="molecule type" value="Genomic_DNA"/>
</dbReference>
<dbReference type="RefSeq" id="WP_185229878.1">
    <property type="nucleotide sequence ID" value="NZ_AP023326.1"/>
</dbReference>
<feature type="signal peptide" evidence="1">
    <location>
        <begin position="1"/>
        <end position="26"/>
    </location>
</feature>
<dbReference type="Pfam" id="PF13365">
    <property type="entry name" value="Trypsin_2"/>
    <property type="match status" value="1"/>
</dbReference>